<keyword evidence="3" id="KW-1185">Reference proteome</keyword>
<name>A0AAD5EAA8_UMBRA</name>
<evidence type="ECO:0000259" key="1">
    <source>
        <dbReference type="Pfam" id="PF04212"/>
    </source>
</evidence>
<sequence>MDAKALLRSALQKAHVAVLADQEKNNAAALEAYTEALLLLDQVLISVDRDEDKMRIQQIVSAFILTCIGTLFLQCCM</sequence>
<comment type="caution">
    <text evidence="2">The sequence shown here is derived from an EMBL/GenBank/DDBJ whole genome shotgun (WGS) entry which is preliminary data.</text>
</comment>
<dbReference type="RefSeq" id="XP_051445307.1">
    <property type="nucleotide sequence ID" value="XM_051588492.1"/>
</dbReference>
<gene>
    <name evidence="2" type="ORF">K450DRAFT_237848</name>
</gene>
<dbReference type="AlphaFoldDB" id="A0AAD5EAA8"/>
<dbReference type="InterPro" id="IPR007330">
    <property type="entry name" value="MIT_dom"/>
</dbReference>
<accession>A0AAD5EAA8</accession>
<evidence type="ECO:0000313" key="3">
    <source>
        <dbReference type="Proteomes" id="UP001206595"/>
    </source>
</evidence>
<dbReference type="InterPro" id="IPR036181">
    <property type="entry name" value="MIT_dom_sf"/>
</dbReference>
<evidence type="ECO:0000313" key="2">
    <source>
        <dbReference type="EMBL" id="KAI8580303.1"/>
    </source>
</evidence>
<dbReference type="SUPFAM" id="SSF116846">
    <property type="entry name" value="MIT domain"/>
    <property type="match status" value="1"/>
</dbReference>
<protein>
    <recommendedName>
        <fullName evidence="1">MIT domain-containing protein</fullName>
    </recommendedName>
</protein>
<proteinExistence type="predicted"/>
<dbReference type="Pfam" id="PF04212">
    <property type="entry name" value="MIT"/>
    <property type="match status" value="1"/>
</dbReference>
<dbReference type="Gene3D" id="1.20.58.80">
    <property type="entry name" value="Phosphotransferase system, lactose/cellobiose-type IIA subunit"/>
    <property type="match status" value="1"/>
</dbReference>
<reference evidence="2" key="2">
    <citation type="journal article" date="2022" name="Proc. Natl. Acad. Sci. U.S.A.">
        <title>Diploid-dominant life cycles characterize the early evolution of Fungi.</title>
        <authorList>
            <person name="Amses K.R."/>
            <person name="Simmons D.R."/>
            <person name="Longcore J.E."/>
            <person name="Mondo S.J."/>
            <person name="Seto K."/>
            <person name="Jeronimo G.H."/>
            <person name="Bonds A.E."/>
            <person name="Quandt C.A."/>
            <person name="Davis W.J."/>
            <person name="Chang Y."/>
            <person name="Federici B.A."/>
            <person name="Kuo A."/>
            <person name="LaButti K."/>
            <person name="Pangilinan J."/>
            <person name="Andreopoulos W."/>
            <person name="Tritt A."/>
            <person name="Riley R."/>
            <person name="Hundley H."/>
            <person name="Johnson J."/>
            <person name="Lipzen A."/>
            <person name="Barry K."/>
            <person name="Lang B.F."/>
            <person name="Cuomo C.A."/>
            <person name="Buchler N.E."/>
            <person name="Grigoriev I.V."/>
            <person name="Spatafora J.W."/>
            <person name="Stajich J.E."/>
            <person name="James T.Y."/>
        </authorList>
    </citation>
    <scope>NUCLEOTIDE SEQUENCE</scope>
    <source>
        <strain evidence="2">AG</strain>
    </source>
</reference>
<dbReference type="EMBL" id="MU620913">
    <property type="protein sequence ID" value="KAI8580303.1"/>
    <property type="molecule type" value="Genomic_DNA"/>
</dbReference>
<dbReference type="GeneID" id="75913837"/>
<dbReference type="Proteomes" id="UP001206595">
    <property type="component" value="Unassembled WGS sequence"/>
</dbReference>
<feature type="domain" description="MIT" evidence="1">
    <location>
        <begin position="7"/>
        <end position="60"/>
    </location>
</feature>
<reference evidence="2" key="1">
    <citation type="submission" date="2021-06" db="EMBL/GenBank/DDBJ databases">
        <authorList>
            <consortium name="DOE Joint Genome Institute"/>
            <person name="Mondo S.J."/>
            <person name="Amses K.R."/>
            <person name="Simmons D.R."/>
            <person name="Longcore J.E."/>
            <person name="Seto K."/>
            <person name="Alves G.H."/>
            <person name="Bonds A.E."/>
            <person name="Quandt C.A."/>
            <person name="Davis W.J."/>
            <person name="Chang Y."/>
            <person name="Letcher P.M."/>
            <person name="Powell M.J."/>
            <person name="Kuo A."/>
            <person name="Labutti K."/>
            <person name="Pangilinan J."/>
            <person name="Andreopoulos W."/>
            <person name="Tritt A."/>
            <person name="Riley R."/>
            <person name="Hundley H."/>
            <person name="Johnson J."/>
            <person name="Lipzen A."/>
            <person name="Barry K."/>
            <person name="Berbee M.L."/>
            <person name="Buchler N.E."/>
            <person name="Grigoriev I.V."/>
            <person name="Spatafora J.W."/>
            <person name="Stajich J.E."/>
            <person name="James T.Y."/>
        </authorList>
    </citation>
    <scope>NUCLEOTIDE SEQUENCE</scope>
    <source>
        <strain evidence="2">AG</strain>
    </source>
</reference>
<organism evidence="2 3">
    <name type="scientific">Umbelopsis ramanniana AG</name>
    <dbReference type="NCBI Taxonomy" id="1314678"/>
    <lineage>
        <taxon>Eukaryota</taxon>
        <taxon>Fungi</taxon>
        <taxon>Fungi incertae sedis</taxon>
        <taxon>Mucoromycota</taxon>
        <taxon>Mucoromycotina</taxon>
        <taxon>Umbelopsidomycetes</taxon>
        <taxon>Umbelopsidales</taxon>
        <taxon>Umbelopsidaceae</taxon>
        <taxon>Umbelopsis</taxon>
    </lineage>
</organism>